<keyword evidence="1" id="KW-0812">Transmembrane</keyword>
<dbReference type="Proteomes" id="UP001168528">
    <property type="component" value="Unassembled WGS sequence"/>
</dbReference>
<comment type="caution">
    <text evidence="2">The sequence shown here is derived from an EMBL/GenBank/DDBJ whole genome shotgun (WGS) entry which is preliminary data.</text>
</comment>
<protein>
    <submittedName>
        <fullName evidence="2">Uncharacterized protein</fullName>
    </submittedName>
</protein>
<dbReference type="EMBL" id="JAUKPO010000026">
    <property type="protein sequence ID" value="MDO1450175.1"/>
    <property type="molecule type" value="Genomic_DNA"/>
</dbReference>
<gene>
    <name evidence="2" type="ORF">Q0590_28095</name>
</gene>
<proteinExistence type="predicted"/>
<keyword evidence="1" id="KW-0472">Membrane</keyword>
<name>A0ABT8RHB0_9BACT</name>
<feature type="transmembrane region" description="Helical" evidence="1">
    <location>
        <begin position="12"/>
        <end position="34"/>
    </location>
</feature>
<evidence type="ECO:0000313" key="2">
    <source>
        <dbReference type="EMBL" id="MDO1450175.1"/>
    </source>
</evidence>
<dbReference type="RefSeq" id="WP_302040977.1">
    <property type="nucleotide sequence ID" value="NZ_JAUKPO010000026.1"/>
</dbReference>
<accession>A0ABT8RHB0</accession>
<evidence type="ECO:0000313" key="3">
    <source>
        <dbReference type="Proteomes" id="UP001168528"/>
    </source>
</evidence>
<evidence type="ECO:0000256" key="1">
    <source>
        <dbReference type="SAM" id="Phobius"/>
    </source>
</evidence>
<organism evidence="2 3">
    <name type="scientific">Rhodocytophaga aerolata</name>
    <dbReference type="NCBI Taxonomy" id="455078"/>
    <lineage>
        <taxon>Bacteria</taxon>
        <taxon>Pseudomonadati</taxon>
        <taxon>Bacteroidota</taxon>
        <taxon>Cytophagia</taxon>
        <taxon>Cytophagales</taxon>
        <taxon>Rhodocytophagaceae</taxon>
        <taxon>Rhodocytophaga</taxon>
    </lineage>
</organism>
<reference evidence="2" key="1">
    <citation type="submission" date="2023-07" db="EMBL/GenBank/DDBJ databases">
        <title>The genome sequence of Rhodocytophaga aerolata KACC 12507.</title>
        <authorList>
            <person name="Zhang X."/>
        </authorList>
    </citation>
    <scope>NUCLEOTIDE SEQUENCE</scope>
    <source>
        <strain evidence="2">KACC 12507</strain>
    </source>
</reference>
<keyword evidence="3" id="KW-1185">Reference proteome</keyword>
<sequence>MKYIAAKDTVILFKKLLVTLALYLIPVLFVWASLTLVKKLRGTEPASTKPTEQLQVVDN</sequence>
<keyword evidence="1" id="KW-1133">Transmembrane helix</keyword>